<organism evidence="7 8">
    <name type="scientific">Candidatus Scalindua japonica</name>
    <dbReference type="NCBI Taxonomy" id="1284222"/>
    <lineage>
        <taxon>Bacteria</taxon>
        <taxon>Pseudomonadati</taxon>
        <taxon>Planctomycetota</taxon>
        <taxon>Candidatus Brocadiia</taxon>
        <taxon>Candidatus Brocadiales</taxon>
        <taxon>Candidatus Scalinduaceae</taxon>
        <taxon>Candidatus Scalindua</taxon>
    </lineage>
</organism>
<dbReference type="Proteomes" id="UP000218542">
    <property type="component" value="Unassembled WGS sequence"/>
</dbReference>
<keyword evidence="1 4" id="KW-0349">Heme</keyword>
<evidence type="ECO:0000313" key="8">
    <source>
        <dbReference type="Proteomes" id="UP000218542"/>
    </source>
</evidence>
<dbReference type="SUPFAM" id="SSF46626">
    <property type="entry name" value="Cytochrome c"/>
    <property type="match status" value="1"/>
</dbReference>
<evidence type="ECO:0000256" key="2">
    <source>
        <dbReference type="ARBA" id="ARBA00022723"/>
    </source>
</evidence>
<dbReference type="InterPro" id="IPR036909">
    <property type="entry name" value="Cyt_c-like_dom_sf"/>
</dbReference>
<protein>
    <submittedName>
        <fullName evidence="7">Cytochrome c, mono-and diheme variants</fullName>
    </submittedName>
</protein>
<keyword evidence="3 4" id="KW-0408">Iron</keyword>
<evidence type="ECO:0000256" key="4">
    <source>
        <dbReference type="PROSITE-ProRule" id="PRU00433"/>
    </source>
</evidence>
<keyword evidence="2 4" id="KW-0479">Metal-binding</keyword>
<gene>
    <name evidence="7" type="ORF">SCALIN_C03_0146</name>
</gene>
<dbReference type="EMBL" id="BAOS01000003">
    <property type="protein sequence ID" value="GAX59489.1"/>
    <property type="molecule type" value="Genomic_DNA"/>
</dbReference>
<dbReference type="AlphaFoldDB" id="A0A286TUB7"/>
<evidence type="ECO:0000256" key="5">
    <source>
        <dbReference type="SAM" id="SignalP"/>
    </source>
</evidence>
<name>A0A286TUB7_9BACT</name>
<dbReference type="Pfam" id="PF13442">
    <property type="entry name" value="Cytochrome_CBB3"/>
    <property type="match status" value="1"/>
</dbReference>
<reference evidence="8" key="1">
    <citation type="journal article" date="2017" name="Environ. Microbiol. Rep.">
        <title>Genetic Diversity of Marine Anaerobic Ammonium-Oxidizing Bacteria as Revealed by Genomic and Proteomic Analyses of 'Candidatus Scalindua japonica'.</title>
        <authorList>
            <person name="Oshiki M."/>
            <person name="Mizuto K."/>
            <person name="Kimura Z."/>
            <person name="Kindaichi T."/>
            <person name="Satoh H."/>
            <person name="Okabe S."/>
        </authorList>
    </citation>
    <scope>NUCLEOTIDE SEQUENCE [LARGE SCALE GENOMIC DNA]</scope>
    <source>
        <strain evidence="8">husup-a2</strain>
    </source>
</reference>
<sequence>MRSKIVVSLLVLGSIFCLSLANAFADDIDTEEIYAEKCALCHGDDGKGTDAGKGFGTKDFTDKEWQSSRTDDEFVNSITNGNPDNTNYLPFGDMLSEEEIKAMVPHVRAFAH</sequence>
<keyword evidence="5" id="KW-0732">Signal</keyword>
<feature type="domain" description="Cytochrome c" evidence="6">
    <location>
        <begin position="25"/>
        <end position="111"/>
    </location>
</feature>
<comment type="caution">
    <text evidence="7">The sequence shown here is derived from an EMBL/GenBank/DDBJ whole genome shotgun (WGS) entry which is preliminary data.</text>
</comment>
<dbReference type="RefSeq" id="WP_162532109.1">
    <property type="nucleotide sequence ID" value="NZ_BAOS01000003.1"/>
</dbReference>
<feature type="signal peptide" evidence="5">
    <location>
        <begin position="1"/>
        <end position="25"/>
    </location>
</feature>
<dbReference type="GO" id="GO:0009055">
    <property type="term" value="F:electron transfer activity"/>
    <property type="evidence" value="ECO:0007669"/>
    <property type="project" value="InterPro"/>
</dbReference>
<dbReference type="InterPro" id="IPR009056">
    <property type="entry name" value="Cyt_c-like_dom"/>
</dbReference>
<evidence type="ECO:0000256" key="1">
    <source>
        <dbReference type="ARBA" id="ARBA00022617"/>
    </source>
</evidence>
<evidence type="ECO:0000313" key="7">
    <source>
        <dbReference type="EMBL" id="GAX59489.1"/>
    </source>
</evidence>
<evidence type="ECO:0000259" key="6">
    <source>
        <dbReference type="PROSITE" id="PS51007"/>
    </source>
</evidence>
<dbReference type="GO" id="GO:0046872">
    <property type="term" value="F:metal ion binding"/>
    <property type="evidence" value="ECO:0007669"/>
    <property type="project" value="UniProtKB-KW"/>
</dbReference>
<dbReference type="GO" id="GO:0020037">
    <property type="term" value="F:heme binding"/>
    <property type="evidence" value="ECO:0007669"/>
    <property type="project" value="InterPro"/>
</dbReference>
<keyword evidence="8" id="KW-1185">Reference proteome</keyword>
<proteinExistence type="predicted"/>
<feature type="chain" id="PRO_5013148966" evidence="5">
    <location>
        <begin position="26"/>
        <end position="112"/>
    </location>
</feature>
<accession>A0A286TUB7</accession>
<dbReference type="PROSITE" id="PS51007">
    <property type="entry name" value="CYTC"/>
    <property type="match status" value="1"/>
</dbReference>
<evidence type="ECO:0000256" key="3">
    <source>
        <dbReference type="ARBA" id="ARBA00023004"/>
    </source>
</evidence>
<dbReference type="Gene3D" id="1.10.760.10">
    <property type="entry name" value="Cytochrome c-like domain"/>
    <property type="match status" value="1"/>
</dbReference>